<reference evidence="1 2" key="1">
    <citation type="journal article" date="2019" name="Sci. Rep.">
        <title>Orb-weaving spider Araneus ventricosus genome elucidates the spidroin gene catalogue.</title>
        <authorList>
            <person name="Kono N."/>
            <person name="Nakamura H."/>
            <person name="Ohtoshi R."/>
            <person name="Moran D.A.P."/>
            <person name="Shinohara A."/>
            <person name="Yoshida Y."/>
            <person name="Fujiwara M."/>
            <person name="Mori M."/>
            <person name="Tomita M."/>
            <person name="Arakawa K."/>
        </authorList>
    </citation>
    <scope>NUCLEOTIDE SEQUENCE [LARGE SCALE GENOMIC DNA]</scope>
</reference>
<accession>A0A4Y2S6L5</accession>
<dbReference type="Proteomes" id="UP000499080">
    <property type="component" value="Unassembled WGS sequence"/>
</dbReference>
<sequence length="80" mass="9162">MLMAEPESSDVSHDEILLSLPHSITYFQLTIDPTMAISTPITLKPVTVDFLMKRRRESGDQRLAKTDQIRTLHTMVEISY</sequence>
<comment type="caution">
    <text evidence="1">The sequence shown here is derived from an EMBL/GenBank/DDBJ whole genome shotgun (WGS) entry which is preliminary data.</text>
</comment>
<keyword evidence="2" id="KW-1185">Reference proteome</keyword>
<name>A0A4Y2S6L5_ARAVE</name>
<evidence type="ECO:0000313" key="2">
    <source>
        <dbReference type="Proteomes" id="UP000499080"/>
    </source>
</evidence>
<dbReference type="EMBL" id="BGPR01019988">
    <property type="protein sequence ID" value="GBN83523.1"/>
    <property type="molecule type" value="Genomic_DNA"/>
</dbReference>
<gene>
    <name evidence="1" type="ORF">AVEN_67681_1</name>
</gene>
<organism evidence="1 2">
    <name type="scientific">Araneus ventricosus</name>
    <name type="common">Orbweaver spider</name>
    <name type="synonym">Epeira ventricosa</name>
    <dbReference type="NCBI Taxonomy" id="182803"/>
    <lineage>
        <taxon>Eukaryota</taxon>
        <taxon>Metazoa</taxon>
        <taxon>Ecdysozoa</taxon>
        <taxon>Arthropoda</taxon>
        <taxon>Chelicerata</taxon>
        <taxon>Arachnida</taxon>
        <taxon>Araneae</taxon>
        <taxon>Araneomorphae</taxon>
        <taxon>Entelegynae</taxon>
        <taxon>Araneoidea</taxon>
        <taxon>Araneidae</taxon>
        <taxon>Araneus</taxon>
    </lineage>
</organism>
<dbReference type="AlphaFoldDB" id="A0A4Y2S6L5"/>
<protein>
    <submittedName>
        <fullName evidence="1">Uncharacterized protein</fullName>
    </submittedName>
</protein>
<evidence type="ECO:0000313" key="1">
    <source>
        <dbReference type="EMBL" id="GBN83523.1"/>
    </source>
</evidence>
<proteinExistence type="predicted"/>